<dbReference type="OrthoDB" id="9805913at2"/>
<accession>A0A238D306</accession>
<keyword evidence="2" id="KW-0808">Transferase</keyword>
<feature type="compositionally biased region" description="Polar residues" evidence="4">
    <location>
        <begin position="417"/>
        <end position="426"/>
    </location>
</feature>
<keyword evidence="3" id="KW-0418">Kinase</keyword>
<evidence type="ECO:0000259" key="5">
    <source>
        <dbReference type="Pfam" id="PF07804"/>
    </source>
</evidence>
<sequence>MMKIKELEVSTPQGMAGPLRRESQYVFNYGRGVDPSCEISLTMPLRAQSYAGNVLPPIFTMNRPEGWLAQELVRRMARHGPMDDMRLLAITGEHQIGRLNFKEPGQPDSRRLARIGLREILSAGSSAEIFAFLVDQYIDSGISGVQPKIMAPDADRLPLPADRTTASVVDLIVKSGGAQYPDLAVNEFLCMSAARHAGLTVPDFWLSNDRQLFVMKRFDITPEGSRLGFEDMAVLMGKSADPYGRYKYEGSYENIARALHLYCAAETPPSLGRLFESVALSMMVRNGDAHLKNFGVLYDHPHALQPPRLAPVYDVVTTTAYSYADTRTGRELTDRTLALKLAGSKSYPSREELMNFGRVSCNVSRPGEVVERIAEGMTRALQEHGELLSRPMRDLIHREWDAGRMSYAPIVSRTAQSLSPIESGTQAAPADDSGTKAQPAHRRRSTRRDLNR</sequence>
<dbReference type="InterPro" id="IPR012893">
    <property type="entry name" value="HipA-like_C"/>
</dbReference>
<feature type="domain" description="HipA N-terminal subdomain 1" evidence="6">
    <location>
        <begin position="7"/>
        <end position="101"/>
    </location>
</feature>
<dbReference type="AlphaFoldDB" id="A0A238D306"/>
<reference evidence="7 8" key="1">
    <citation type="submission" date="2016-06" db="EMBL/GenBank/DDBJ databases">
        <authorList>
            <person name="Kjaerup R.B."/>
            <person name="Dalgaard T.S."/>
            <person name="Juul-Madsen H.R."/>
        </authorList>
    </citation>
    <scope>NUCLEOTIDE SEQUENCE [LARGE SCALE GENOMIC DNA]</scope>
    <source>
        <strain evidence="7 8">DSM 16361</strain>
    </source>
</reference>
<organism evidence="7 8">
    <name type="scientific">Thiomonas delicata</name>
    <name type="common">Thiomonas cuprina</name>
    <dbReference type="NCBI Taxonomy" id="364030"/>
    <lineage>
        <taxon>Bacteria</taxon>
        <taxon>Pseudomonadati</taxon>
        <taxon>Pseudomonadota</taxon>
        <taxon>Betaproteobacteria</taxon>
        <taxon>Burkholderiales</taxon>
        <taxon>Thiomonas</taxon>
    </lineage>
</organism>
<gene>
    <name evidence="7" type="ORF">THIARS_60315</name>
</gene>
<feature type="region of interest" description="Disordered" evidence="4">
    <location>
        <begin position="417"/>
        <end position="452"/>
    </location>
</feature>
<dbReference type="GO" id="GO:0004674">
    <property type="term" value="F:protein serine/threonine kinase activity"/>
    <property type="evidence" value="ECO:0007669"/>
    <property type="project" value="TreeGrafter"/>
</dbReference>
<dbReference type="GO" id="GO:0005829">
    <property type="term" value="C:cytosol"/>
    <property type="evidence" value="ECO:0007669"/>
    <property type="project" value="TreeGrafter"/>
</dbReference>
<evidence type="ECO:0000256" key="3">
    <source>
        <dbReference type="ARBA" id="ARBA00022777"/>
    </source>
</evidence>
<evidence type="ECO:0000256" key="4">
    <source>
        <dbReference type="SAM" id="MobiDB-lite"/>
    </source>
</evidence>
<dbReference type="PANTHER" id="PTHR37419:SF1">
    <property type="entry name" value="SERINE_THREONINE-PROTEIN KINASE TOXIN HIPA"/>
    <property type="match status" value="1"/>
</dbReference>
<dbReference type="RefSeq" id="WP_013123561.1">
    <property type="nucleotide sequence ID" value="NZ_LT592170.1"/>
</dbReference>
<evidence type="ECO:0000313" key="8">
    <source>
        <dbReference type="Proteomes" id="UP000214566"/>
    </source>
</evidence>
<evidence type="ECO:0000256" key="1">
    <source>
        <dbReference type="ARBA" id="ARBA00010164"/>
    </source>
</evidence>
<evidence type="ECO:0000256" key="2">
    <source>
        <dbReference type="ARBA" id="ARBA00022679"/>
    </source>
</evidence>
<comment type="similarity">
    <text evidence="1">Belongs to the HipA Ser/Thr kinase family.</text>
</comment>
<dbReference type="InterPro" id="IPR017508">
    <property type="entry name" value="HipA_N1"/>
</dbReference>
<dbReference type="EMBL" id="FLMQ01000055">
    <property type="protein sequence ID" value="SBP87602.1"/>
    <property type="molecule type" value="Genomic_DNA"/>
</dbReference>
<dbReference type="PANTHER" id="PTHR37419">
    <property type="entry name" value="SERINE/THREONINE-PROTEIN KINASE TOXIN HIPA"/>
    <property type="match status" value="1"/>
</dbReference>
<evidence type="ECO:0000259" key="6">
    <source>
        <dbReference type="Pfam" id="PF13657"/>
    </source>
</evidence>
<dbReference type="InterPro" id="IPR052028">
    <property type="entry name" value="HipA_Ser/Thr_kinase"/>
</dbReference>
<evidence type="ECO:0000313" key="7">
    <source>
        <dbReference type="EMBL" id="SBP87602.1"/>
    </source>
</evidence>
<dbReference type="Pfam" id="PF13657">
    <property type="entry name" value="Couple_hipA"/>
    <property type="match status" value="1"/>
</dbReference>
<protein>
    <submittedName>
        <fullName evidence="7">HipA N-terminal domain protein</fullName>
    </submittedName>
</protein>
<proteinExistence type="inferred from homology"/>
<dbReference type="Gene3D" id="1.10.1070.20">
    <property type="match status" value="1"/>
</dbReference>
<keyword evidence="8" id="KW-1185">Reference proteome</keyword>
<dbReference type="Proteomes" id="UP000214566">
    <property type="component" value="Unassembled WGS sequence"/>
</dbReference>
<dbReference type="NCBIfam" id="TIGR03071">
    <property type="entry name" value="couple_hipA"/>
    <property type="match status" value="1"/>
</dbReference>
<name>A0A238D306_THIDL</name>
<feature type="domain" description="HipA-like C-terminal" evidence="5">
    <location>
        <begin position="141"/>
        <end position="380"/>
    </location>
</feature>
<dbReference type="Pfam" id="PF07804">
    <property type="entry name" value="HipA_C"/>
    <property type="match status" value="1"/>
</dbReference>